<sequence length="43" mass="4923">MTGETVNGISITLPDFITTYYRFTKKNLICREPLKTSVFRGLP</sequence>
<accession>S5ZXW3</accession>
<evidence type="ECO:0000313" key="1">
    <source>
        <dbReference type="EMBL" id="AGT42813.1"/>
    </source>
</evidence>
<dbReference type="Proteomes" id="UP000015620">
    <property type="component" value="Chromosome"/>
</dbReference>
<dbReference type="HOGENOM" id="CLU_3241016_0_0_12"/>
<gene>
    <name evidence="1" type="ORF">TPE_0317</name>
</gene>
<dbReference type="AlphaFoldDB" id="S5ZXW3"/>
<protein>
    <submittedName>
        <fullName evidence="1">Uncharacterized protein</fullName>
    </submittedName>
</protein>
<proteinExistence type="predicted"/>
<keyword evidence="2" id="KW-1185">Reference proteome</keyword>
<dbReference type="KEGG" id="tped:TPE_0317"/>
<name>S5ZXW3_9SPIR</name>
<reference evidence="1 2" key="1">
    <citation type="journal article" date="2013" name="PLoS ONE">
        <title>Genome-Wide Relatedness of Treponema pedis, from Gingiva and Necrotic Skin Lesions of Pigs, with the Human Oral Pathogen Treponema denticola.</title>
        <authorList>
            <person name="Svartstrom O."/>
            <person name="Mushtaq M."/>
            <person name="Pringle M."/>
            <person name="Segerman B."/>
        </authorList>
    </citation>
    <scope>NUCLEOTIDE SEQUENCE [LARGE SCALE GENOMIC DNA]</scope>
    <source>
        <strain evidence="1">T A4</strain>
    </source>
</reference>
<organism evidence="1 2">
    <name type="scientific">Treponema pedis str. T A4</name>
    <dbReference type="NCBI Taxonomy" id="1291379"/>
    <lineage>
        <taxon>Bacteria</taxon>
        <taxon>Pseudomonadati</taxon>
        <taxon>Spirochaetota</taxon>
        <taxon>Spirochaetia</taxon>
        <taxon>Spirochaetales</taxon>
        <taxon>Treponemataceae</taxon>
        <taxon>Treponema</taxon>
    </lineage>
</organism>
<evidence type="ECO:0000313" key="2">
    <source>
        <dbReference type="Proteomes" id="UP000015620"/>
    </source>
</evidence>
<dbReference type="EMBL" id="CP004120">
    <property type="protein sequence ID" value="AGT42813.1"/>
    <property type="molecule type" value="Genomic_DNA"/>
</dbReference>